<dbReference type="SUPFAM" id="SSF53474">
    <property type="entry name" value="alpha/beta-Hydrolases"/>
    <property type="match status" value="1"/>
</dbReference>
<evidence type="ECO:0000256" key="3">
    <source>
        <dbReference type="SAM" id="SignalP"/>
    </source>
</evidence>
<feature type="signal peptide" evidence="3">
    <location>
        <begin position="1"/>
        <end position="18"/>
    </location>
</feature>
<evidence type="ECO:0000256" key="1">
    <source>
        <dbReference type="ARBA" id="ARBA00010515"/>
    </source>
</evidence>
<dbReference type="Gene3D" id="3.40.50.1820">
    <property type="entry name" value="alpha/beta hydrolase"/>
    <property type="match status" value="1"/>
</dbReference>
<dbReference type="Pfam" id="PF07859">
    <property type="entry name" value="Abhydrolase_3"/>
    <property type="match status" value="1"/>
</dbReference>
<comment type="similarity">
    <text evidence="1">Belongs to the 'GDXG' lipolytic enzyme family.</text>
</comment>
<proteinExistence type="inferred from homology"/>
<feature type="domain" description="Alpha/beta hydrolase fold-3" evidence="4">
    <location>
        <begin position="97"/>
        <end position="289"/>
    </location>
</feature>
<dbReference type="InterPro" id="IPR013094">
    <property type="entry name" value="AB_hydrolase_3"/>
</dbReference>
<feature type="chain" id="PRO_5040922069" evidence="3">
    <location>
        <begin position="19"/>
        <end position="316"/>
    </location>
</feature>
<comment type="caution">
    <text evidence="5">The sequence shown here is derived from an EMBL/GenBank/DDBJ whole genome shotgun (WGS) entry which is preliminary data.</text>
</comment>
<keyword evidence="6" id="KW-1185">Reference proteome</keyword>
<dbReference type="EMBL" id="JAMLDY010000005">
    <property type="protein sequence ID" value="MCP3734314.1"/>
    <property type="molecule type" value="Genomic_DNA"/>
</dbReference>
<protein>
    <submittedName>
        <fullName evidence="5">Alpha/beta hydrolase</fullName>
    </submittedName>
</protein>
<evidence type="ECO:0000259" key="4">
    <source>
        <dbReference type="Pfam" id="PF07859"/>
    </source>
</evidence>
<dbReference type="Proteomes" id="UP001139486">
    <property type="component" value="Unassembled WGS sequence"/>
</dbReference>
<keyword evidence="3" id="KW-0732">Signal</keyword>
<sequence length="316" mass="33163">MIRLALAALALAPAAQVAAPWSDTLSREALAGLAADAARPPAPADMAARRARAEAIQRDIGTRQAARYRVVMADRTIGGVAVRVFTPAGRPRSDAVLLNLHGGGFVVDSGSLTENIPIAALTGMTVVAVRYRLAPEHLFPAPVEDATAVYRALLADRPQRRIGVYGTSAGAIVAAELVARLRAEKRTAPAALGFLSGSADLTRTGDTMALLLGADAGKGVARLYAGARDPADPAISPARGSLSGWPPTLCLSSTRDYLLSATADFCRALGDADADARLVVFDGLPHAFWSYIEAPESDVAFATMARFLRRHLETTR</sequence>
<gene>
    <name evidence="5" type="ORF">M9979_05405</name>
</gene>
<evidence type="ECO:0000256" key="2">
    <source>
        <dbReference type="ARBA" id="ARBA00022801"/>
    </source>
</evidence>
<dbReference type="PANTHER" id="PTHR48081">
    <property type="entry name" value="AB HYDROLASE SUPERFAMILY PROTEIN C4A8.06C"/>
    <property type="match status" value="1"/>
</dbReference>
<name>A0A9X2HVE1_9SPHN</name>
<evidence type="ECO:0000313" key="6">
    <source>
        <dbReference type="Proteomes" id="UP001139486"/>
    </source>
</evidence>
<dbReference type="InterPro" id="IPR029058">
    <property type="entry name" value="AB_hydrolase_fold"/>
</dbReference>
<keyword evidence="2 5" id="KW-0378">Hydrolase</keyword>
<dbReference type="AlphaFoldDB" id="A0A9X2HVE1"/>
<reference evidence="5" key="1">
    <citation type="submission" date="2022-05" db="EMBL/GenBank/DDBJ databases">
        <title>Sphingomonas sp. strain RP10 Genome sequencing and assembly.</title>
        <authorList>
            <person name="Kim I."/>
        </authorList>
    </citation>
    <scope>NUCLEOTIDE SEQUENCE</scope>
    <source>
        <strain evidence="5">RP10</strain>
    </source>
</reference>
<dbReference type="PANTHER" id="PTHR48081:SF30">
    <property type="entry name" value="ACETYL-HYDROLASE LIPR-RELATED"/>
    <property type="match status" value="1"/>
</dbReference>
<accession>A0A9X2HVE1</accession>
<dbReference type="RefSeq" id="WP_254288322.1">
    <property type="nucleotide sequence ID" value="NZ_JAMLDY010000005.1"/>
</dbReference>
<evidence type="ECO:0000313" key="5">
    <source>
        <dbReference type="EMBL" id="MCP3734314.1"/>
    </source>
</evidence>
<organism evidence="5 6">
    <name type="scientific">Sphingomonas liriopis</name>
    <dbReference type="NCBI Taxonomy" id="2949094"/>
    <lineage>
        <taxon>Bacteria</taxon>
        <taxon>Pseudomonadati</taxon>
        <taxon>Pseudomonadota</taxon>
        <taxon>Alphaproteobacteria</taxon>
        <taxon>Sphingomonadales</taxon>
        <taxon>Sphingomonadaceae</taxon>
        <taxon>Sphingomonas</taxon>
    </lineage>
</organism>
<dbReference type="InterPro" id="IPR050300">
    <property type="entry name" value="GDXG_lipolytic_enzyme"/>
</dbReference>
<dbReference type="GO" id="GO:0004806">
    <property type="term" value="F:triacylglycerol lipase activity"/>
    <property type="evidence" value="ECO:0007669"/>
    <property type="project" value="TreeGrafter"/>
</dbReference>